<evidence type="ECO:0000256" key="3">
    <source>
        <dbReference type="ARBA" id="ARBA00022842"/>
    </source>
</evidence>
<dbReference type="PANTHER" id="PTHR19288">
    <property type="entry name" value="4-NITROPHENYLPHOSPHATASE-RELATED"/>
    <property type="match status" value="1"/>
</dbReference>
<evidence type="ECO:0000256" key="6">
    <source>
        <dbReference type="PIRSR" id="PIRSR000915-1"/>
    </source>
</evidence>
<dbReference type="Gene3D" id="3.40.50.1000">
    <property type="entry name" value="HAD superfamily/HAD-like"/>
    <property type="match status" value="2"/>
</dbReference>
<feature type="binding site" evidence="8">
    <location>
        <position position="13"/>
    </location>
    <ligand>
        <name>Mg(2+)</name>
        <dbReference type="ChEBI" id="CHEBI:18420"/>
    </ligand>
</feature>
<keyword evidence="2 9" id="KW-0378">Hydrolase</keyword>
<dbReference type="PIRSF" id="PIRSF000915">
    <property type="entry name" value="PGP-type_phosphatase"/>
    <property type="match status" value="1"/>
</dbReference>
<feature type="binding site" evidence="8">
    <location>
        <position position="209"/>
    </location>
    <ligand>
        <name>Mg(2+)</name>
        <dbReference type="ChEBI" id="CHEBI:18420"/>
    </ligand>
</feature>
<dbReference type="FunFam" id="3.40.50.1000:FF:000016">
    <property type="entry name" value="HAD family hydrolase"/>
    <property type="match status" value="1"/>
</dbReference>
<sequence>MSKARNIECWLTDMDGVLVHEEQALPGAAELIQRWVDTSKRFLVLTNNSLFTPRDLSARLKRSGLRIPQDNIWTSAMATGAFLKTQPGDKTAYVIGEAGLTFALHDAGFVLTDDDPDFVVLGETRTFSFEAITKAIRLISNGSRFIVTNPDTTGPSKDGLLPAAGAVAAMITAATNRQPYVVGKPNPMMFRSAMRRIEAHSETTAMIGDRMDTDIVAGMEAGLHTVLVLTGLTTEADVATYPFRPNQILNGVHELVDQI</sequence>
<dbReference type="GO" id="GO:0046872">
    <property type="term" value="F:metal ion binding"/>
    <property type="evidence" value="ECO:0007669"/>
    <property type="project" value="UniProtKB-KW"/>
</dbReference>
<dbReference type="GO" id="GO:0005737">
    <property type="term" value="C:cytoplasm"/>
    <property type="evidence" value="ECO:0007669"/>
    <property type="project" value="TreeGrafter"/>
</dbReference>
<dbReference type="Pfam" id="PF13344">
    <property type="entry name" value="Hydrolase_6"/>
    <property type="match status" value="1"/>
</dbReference>
<feature type="active site" description="Proton donor" evidence="6">
    <location>
        <position position="15"/>
    </location>
</feature>
<dbReference type="GO" id="GO:0016791">
    <property type="term" value="F:phosphatase activity"/>
    <property type="evidence" value="ECO:0007669"/>
    <property type="project" value="TreeGrafter"/>
</dbReference>
<evidence type="ECO:0000313" key="9">
    <source>
        <dbReference type="EMBL" id="SPD86810.1"/>
    </source>
</evidence>
<keyword evidence="4" id="KW-0119">Carbohydrate metabolism</keyword>
<feature type="active site" description="Nucleophile" evidence="6">
    <location>
        <position position="13"/>
    </location>
</feature>
<evidence type="ECO:0000313" key="10">
    <source>
        <dbReference type="Proteomes" id="UP000238164"/>
    </source>
</evidence>
<name>A0A2N9JGU3_9ACTN</name>
<accession>A0A2N9JGU3</accession>
<dbReference type="PANTHER" id="PTHR19288:SF46">
    <property type="entry name" value="HALOACID DEHALOGENASE-LIKE HYDROLASE DOMAIN-CONTAINING PROTEIN 2"/>
    <property type="match status" value="1"/>
</dbReference>
<dbReference type="SFLD" id="SFLDS00003">
    <property type="entry name" value="Haloacid_Dehalogenase"/>
    <property type="match status" value="1"/>
</dbReference>
<dbReference type="EC" id="3.1.3.-" evidence="9"/>
<dbReference type="AlphaFoldDB" id="A0A2N9JGU3"/>
<feature type="binding site" evidence="8">
    <location>
        <position position="15"/>
    </location>
    <ligand>
        <name>Mg(2+)</name>
        <dbReference type="ChEBI" id="CHEBI:18420"/>
    </ligand>
</feature>
<evidence type="ECO:0000256" key="2">
    <source>
        <dbReference type="ARBA" id="ARBA00022801"/>
    </source>
</evidence>
<protein>
    <submittedName>
        <fullName evidence="9">Dihydroxyacetone phosphatase</fullName>
        <ecNumber evidence="9">3.1.3.-</ecNumber>
    </submittedName>
</protein>
<evidence type="ECO:0000256" key="7">
    <source>
        <dbReference type="PIRSR" id="PIRSR000915-2"/>
    </source>
</evidence>
<dbReference type="Proteomes" id="UP000238164">
    <property type="component" value="Chromosome 1"/>
</dbReference>
<comment type="cofactor">
    <cofactor evidence="8">
        <name>Mg(2+)</name>
        <dbReference type="ChEBI" id="CHEBI:18420"/>
    </cofactor>
    <text evidence="8">Divalent metal ions. Mg(2+) is the most effective.</text>
</comment>
<organism evidence="9 10">
    <name type="scientific">Micropruina glycogenica</name>
    <dbReference type="NCBI Taxonomy" id="75385"/>
    <lineage>
        <taxon>Bacteria</taxon>
        <taxon>Bacillati</taxon>
        <taxon>Actinomycetota</taxon>
        <taxon>Actinomycetes</taxon>
        <taxon>Propionibacteriales</taxon>
        <taxon>Nocardioidaceae</taxon>
        <taxon>Micropruina</taxon>
    </lineage>
</organism>
<dbReference type="RefSeq" id="WP_105185688.1">
    <property type="nucleotide sequence ID" value="NZ_BAAAGO010000022.1"/>
</dbReference>
<proteinExistence type="inferred from homology"/>
<reference evidence="9 10" key="1">
    <citation type="submission" date="2018-02" db="EMBL/GenBank/DDBJ databases">
        <authorList>
            <person name="Cohen D.B."/>
            <person name="Kent A.D."/>
        </authorList>
    </citation>
    <scope>NUCLEOTIDE SEQUENCE [LARGE SCALE GENOMIC DNA]</scope>
    <source>
        <strain evidence="9">1</strain>
    </source>
</reference>
<keyword evidence="10" id="KW-1185">Reference proteome</keyword>
<dbReference type="SUPFAM" id="SSF56784">
    <property type="entry name" value="HAD-like"/>
    <property type="match status" value="1"/>
</dbReference>
<evidence type="ECO:0000256" key="4">
    <source>
        <dbReference type="ARBA" id="ARBA00023277"/>
    </source>
</evidence>
<keyword evidence="1 8" id="KW-0479">Metal-binding</keyword>
<dbReference type="KEGG" id="mgg:MPLG2_1783"/>
<gene>
    <name evidence="9" type="primary">hdpA</name>
    <name evidence="9" type="ORF">MPLG2_1783</name>
</gene>
<dbReference type="InterPro" id="IPR006357">
    <property type="entry name" value="HAD-SF_hydro_IIA"/>
</dbReference>
<dbReference type="EMBL" id="LT985188">
    <property type="protein sequence ID" value="SPD86810.1"/>
    <property type="molecule type" value="Genomic_DNA"/>
</dbReference>
<dbReference type="Pfam" id="PF13242">
    <property type="entry name" value="Hydrolase_like"/>
    <property type="match status" value="1"/>
</dbReference>
<evidence type="ECO:0000256" key="5">
    <source>
        <dbReference type="PIRNR" id="PIRNR000915"/>
    </source>
</evidence>
<dbReference type="InterPro" id="IPR023214">
    <property type="entry name" value="HAD_sf"/>
</dbReference>
<evidence type="ECO:0000256" key="1">
    <source>
        <dbReference type="ARBA" id="ARBA00022723"/>
    </source>
</evidence>
<feature type="binding site" evidence="7">
    <location>
        <position position="184"/>
    </location>
    <ligand>
        <name>substrate</name>
    </ligand>
</feature>
<dbReference type="NCBIfam" id="TIGR01460">
    <property type="entry name" value="HAD-SF-IIA"/>
    <property type="match status" value="1"/>
</dbReference>
<dbReference type="OrthoDB" id="9810449at2"/>
<dbReference type="SFLD" id="SFLDG01139">
    <property type="entry name" value="C2.A:_Pyridoxal_Phosphate_Phos"/>
    <property type="match status" value="1"/>
</dbReference>
<dbReference type="CDD" id="cd07530">
    <property type="entry name" value="HAD_Pase_UmpH-like"/>
    <property type="match status" value="1"/>
</dbReference>
<evidence type="ECO:0000256" key="8">
    <source>
        <dbReference type="PIRSR" id="PIRSR000915-3"/>
    </source>
</evidence>
<keyword evidence="3 8" id="KW-0460">Magnesium</keyword>
<comment type="similarity">
    <text evidence="5">Belongs to the HAD-like hydrolase superfamily.</text>
</comment>
<dbReference type="InterPro" id="IPR036412">
    <property type="entry name" value="HAD-like_sf"/>
</dbReference>